<organism evidence="2 3">
    <name type="scientific">Prorocentrum cordatum</name>
    <dbReference type="NCBI Taxonomy" id="2364126"/>
    <lineage>
        <taxon>Eukaryota</taxon>
        <taxon>Sar</taxon>
        <taxon>Alveolata</taxon>
        <taxon>Dinophyceae</taxon>
        <taxon>Prorocentrales</taxon>
        <taxon>Prorocentraceae</taxon>
        <taxon>Prorocentrum</taxon>
    </lineage>
</organism>
<proteinExistence type="predicted"/>
<keyword evidence="3" id="KW-1185">Reference proteome</keyword>
<feature type="region of interest" description="Disordered" evidence="1">
    <location>
        <begin position="1"/>
        <end position="29"/>
    </location>
</feature>
<dbReference type="Proteomes" id="UP001189429">
    <property type="component" value="Unassembled WGS sequence"/>
</dbReference>
<evidence type="ECO:0000313" key="2">
    <source>
        <dbReference type="EMBL" id="CAK0899104.1"/>
    </source>
</evidence>
<evidence type="ECO:0000313" key="3">
    <source>
        <dbReference type="Proteomes" id="UP001189429"/>
    </source>
</evidence>
<comment type="caution">
    <text evidence="2">The sequence shown here is derived from an EMBL/GenBank/DDBJ whole genome shotgun (WGS) entry which is preliminary data.</text>
</comment>
<protein>
    <submittedName>
        <fullName evidence="2">Uncharacterized protein</fullName>
    </submittedName>
</protein>
<accession>A0ABN9XLW1</accession>
<evidence type="ECO:0000256" key="1">
    <source>
        <dbReference type="SAM" id="MobiDB-lite"/>
    </source>
</evidence>
<gene>
    <name evidence="2" type="ORF">PCOR1329_LOCUS76697</name>
</gene>
<sequence length="143" mass="14530">MNAFSPPAAPPSWLSHHSPSHRAATPEPTHGWLDLIADGAALAVRPVSNDEEGAIVQGHTFCGASSLALFCGASSLALGGGIDAVTSGAGSLLGERAASCVVTGAGPRSARAARTWPHAVPVQSILSRAPVSACCAWRERRKS</sequence>
<name>A0ABN9XLW1_9DINO</name>
<reference evidence="2" key="1">
    <citation type="submission" date="2023-10" db="EMBL/GenBank/DDBJ databases">
        <authorList>
            <person name="Chen Y."/>
            <person name="Shah S."/>
            <person name="Dougan E. K."/>
            <person name="Thang M."/>
            <person name="Chan C."/>
        </authorList>
    </citation>
    <scope>NUCLEOTIDE SEQUENCE [LARGE SCALE GENOMIC DNA]</scope>
</reference>
<feature type="compositionally biased region" description="Low complexity" evidence="1">
    <location>
        <begin position="1"/>
        <end position="17"/>
    </location>
</feature>
<dbReference type="EMBL" id="CAUYUJ010020549">
    <property type="protein sequence ID" value="CAK0899104.1"/>
    <property type="molecule type" value="Genomic_DNA"/>
</dbReference>